<organism evidence="3 4">
    <name type="scientific">Drosophila hydei</name>
    <name type="common">Fruit fly</name>
    <dbReference type="NCBI Taxonomy" id="7224"/>
    <lineage>
        <taxon>Eukaryota</taxon>
        <taxon>Metazoa</taxon>
        <taxon>Ecdysozoa</taxon>
        <taxon>Arthropoda</taxon>
        <taxon>Hexapoda</taxon>
        <taxon>Insecta</taxon>
        <taxon>Pterygota</taxon>
        <taxon>Neoptera</taxon>
        <taxon>Endopterygota</taxon>
        <taxon>Diptera</taxon>
        <taxon>Brachycera</taxon>
        <taxon>Muscomorpha</taxon>
        <taxon>Ephydroidea</taxon>
        <taxon>Drosophilidae</taxon>
        <taxon>Drosophila</taxon>
    </lineage>
</organism>
<name>A0A6J1MBM1_DROHY</name>
<feature type="compositionally biased region" description="Acidic residues" evidence="1">
    <location>
        <begin position="81"/>
        <end position="95"/>
    </location>
</feature>
<dbReference type="Proteomes" id="UP000504633">
    <property type="component" value="Unplaced"/>
</dbReference>
<reference evidence="4" key="1">
    <citation type="submission" date="2025-08" db="UniProtKB">
        <authorList>
            <consortium name="RefSeq"/>
        </authorList>
    </citation>
    <scope>IDENTIFICATION</scope>
    <source>
        <strain evidence="4">15085-1641.00</strain>
        <tissue evidence="4">Whole body</tissue>
    </source>
</reference>
<evidence type="ECO:0000256" key="1">
    <source>
        <dbReference type="SAM" id="MobiDB-lite"/>
    </source>
</evidence>
<evidence type="ECO:0000313" key="3">
    <source>
        <dbReference type="Proteomes" id="UP000504633"/>
    </source>
</evidence>
<feature type="signal peptide" evidence="2">
    <location>
        <begin position="1"/>
        <end position="22"/>
    </location>
</feature>
<feature type="compositionally biased region" description="Low complexity" evidence="1">
    <location>
        <begin position="70"/>
        <end position="80"/>
    </location>
</feature>
<protein>
    <submittedName>
        <fullName evidence="4">Uncharacterized protein LOC111604756</fullName>
    </submittedName>
</protein>
<accession>A0A6J1MBM1</accession>
<dbReference type="OMA" id="GQMFGIN"/>
<sequence length="311" mass="34821">MARSWLPFLCLLALSVSEQTKANVVDDGLKLAGQMFGINTAADVANLVAKAFSRVSTRKKPDLMSVLQQGIESQRQQQLEQEQEQEEDDNEEQQTEQENAQESPPVDGDTRRRPMQLNTVQMLTNMMRMIGFDPRKLGALALNAIVMIAQAIGSTIMQATRGGTGDSPTTGPEALFEPSEHQPRSLSPGSPIDWFLQRPGAHTQRMLHRIMDRQLPEHIVDMIESKETADGNEAACLKLLMCKSSPIIWGMQNSLEKRLAGEQEEYDDQSYMNANAFFKYMPSLHEFKEHGEGCESRFAKHCPRNGTLNKA</sequence>
<dbReference type="OrthoDB" id="6575720at2759"/>
<dbReference type="GeneID" id="111604756"/>
<evidence type="ECO:0000256" key="2">
    <source>
        <dbReference type="SAM" id="SignalP"/>
    </source>
</evidence>
<feature type="chain" id="PRO_5026875947" evidence="2">
    <location>
        <begin position="23"/>
        <end position="311"/>
    </location>
</feature>
<dbReference type="RefSeq" id="XP_023178714.2">
    <property type="nucleotide sequence ID" value="XM_023322946.2"/>
</dbReference>
<dbReference type="KEGG" id="dhe:111604756"/>
<feature type="region of interest" description="Disordered" evidence="1">
    <location>
        <begin position="160"/>
        <end position="187"/>
    </location>
</feature>
<feature type="region of interest" description="Disordered" evidence="1">
    <location>
        <begin position="70"/>
        <end position="114"/>
    </location>
</feature>
<gene>
    <name evidence="4" type="primary">LOC111604756</name>
</gene>
<evidence type="ECO:0000313" key="4">
    <source>
        <dbReference type="RefSeq" id="XP_023178714.2"/>
    </source>
</evidence>
<keyword evidence="3" id="KW-1185">Reference proteome</keyword>
<keyword evidence="2" id="KW-0732">Signal</keyword>
<dbReference type="AlphaFoldDB" id="A0A6J1MBM1"/>
<proteinExistence type="predicted"/>